<proteinExistence type="predicted"/>
<dbReference type="InterPro" id="IPR013901">
    <property type="entry name" value="Anthrone_oxy"/>
</dbReference>
<feature type="transmembrane region" description="Helical" evidence="1">
    <location>
        <begin position="69"/>
        <end position="88"/>
    </location>
</feature>
<keyword evidence="1" id="KW-0472">Membrane</keyword>
<dbReference type="Pfam" id="PF08592">
    <property type="entry name" value="Anthrone_oxy"/>
    <property type="match status" value="1"/>
</dbReference>
<dbReference type="RefSeq" id="WP_345264130.1">
    <property type="nucleotide sequence ID" value="NZ_BAABHB010000001.1"/>
</dbReference>
<evidence type="ECO:0000256" key="1">
    <source>
        <dbReference type="SAM" id="Phobius"/>
    </source>
</evidence>
<reference evidence="3" key="1">
    <citation type="journal article" date="2019" name="Int. J. Syst. Evol. Microbiol.">
        <title>The Global Catalogue of Microorganisms (GCM) 10K type strain sequencing project: providing services to taxonomists for standard genome sequencing and annotation.</title>
        <authorList>
            <consortium name="The Broad Institute Genomics Platform"/>
            <consortium name="The Broad Institute Genome Sequencing Center for Infectious Disease"/>
            <person name="Wu L."/>
            <person name="Ma J."/>
        </authorList>
    </citation>
    <scope>NUCLEOTIDE SEQUENCE [LARGE SCALE GENOMIC DNA]</scope>
    <source>
        <strain evidence="3">JCM 17925</strain>
    </source>
</reference>
<organism evidence="2 3">
    <name type="scientific">Nibrella viscosa</name>
    <dbReference type="NCBI Taxonomy" id="1084524"/>
    <lineage>
        <taxon>Bacteria</taxon>
        <taxon>Pseudomonadati</taxon>
        <taxon>Bacteroidota</taxon>
        <taxon>Cytophagia</taxon>
        <taxon>Cytophagales</taxon>
        <taxon>Spirosomataceae</taxon>
        <taxon>Nibrella</taxon>
    </lineage>
</organism>
<dbReference type="EMBL" id="BAABHB010000001">
    <property type="protein sequence ID" value="GAA4397815.1"/>
    <property type="molecule type" value="Genomic_DNA"/>
</dbReference>
<feature type="transmembrane region" description="Helical" evidence="1">
    <location>
        <begin position="149"/>
        <end position="168"/>
    </location>
</feature>
<sequence>MPFQSRFLTVILWLFVINMGIELGGGLYEIQVITPIVTYNPPESVIQFFNMQKTHPEQAIQAGRRFWKFTSQPLGLLAVSVLILGVRARGNQRKWLLSSSLLVILLFLVTYLYFVPTLNQLANSRQLGLRDEEVISQVTTWMRLNQIRLLVYMLAWLAGLRALTYTALQTRIS</sequence>
<keyword evidence="1" id="KW-1133">Transmembrane helix</keyword>
<feature type="transmembrane region" description="Helical" evidence="1">
    <location>
        <begin position="7"/>
        <end position="28"/>
    </location>
</feature>
<evidence type="ECO:0000313" key="2">
    <source>
        <dbReference type="EMBL" id="GAA4397815.1"/>
    </source>
</evidence>
<protein>
    <recommendedName>
        <fullName evidence="4">DUF1772 domain-containing protein</fullName>
    </recommendedName>
</protein>
<evidence type="ECO:0000313" key="3">
    <source>
        <dbReference type="Proteomes" id="UP001500936"/>
    </source>
</evidence>
<accession>A0ABP8JY46</accession>
<comment type="caution">
    <text evidence="2">The sequence shown here is derived from an EMBL/GenBank/DDBJ whole genome shotgun (WGS) entry which is preliminary data.</text>
</comment>
<name>A0ABP8JY46_9BACT</name>
<gene>
    <name evidence="2" type="ORF">GCM10023187_07680</name>
</gene>
<dbReference type="Proteomes" id="UP001500936">
    <property type="component" value="Unassembled WGS sequence"/>
</dbReference>
<keyword evidence="1" id="KW-0812">Transmembrane</keyword>
<evidence type="ECO:0008006" key="4">
    <source>
        <dbReference type="Google" id="ProtNLM"/>
    </source>
</evidence>
<feature type="transmembrane region" description="Helical" evidence="1">
    <location>
        <begin position="95"/>
        <end position="114"/>
    </location>
</feature>
<keyword evidence="3" id="KW-1185">Reference proteome</keyword>